<gene>
    <name evidence="6" type="ORF">FYJ85_20180</name>
</gene>
<evidence type="ECO:0000256" key="4">
    <source>
        <dbReference type="ARBA" id="ARBA00023163"/>
    </source>
</evidence>
<comment type="caution">
    <text evidence="6">The sequence shown here is derived from an EMBL/GenBank/DDBJ whole genome shotgun (WGS) entry which is preliminary data.</text>
</comment>
<dbReference type="InterPro" id="IPR000843">
    <property type="entry name" value="HTH_LacI"/>
</dbReference>
<dbReference type="AlphaFoldDB" id="A0A844GAC6"/>
<name>A0A844GAC6_9BACT</name>
<dbReference type="CDD" id="cd01392">
    <property type="entry name" value="HTH_LacI"/>
    <property type="match status" value="1"/>
</dbReference>
<accession>A0A844GAC6</accession>
<dbReference type="PANTHER" id="PTHR30146">
    <property type="entry name" value="LACI-RELATED TRANSCRIPTIONAL REPRESSOR"/>
    <property type="match status" value="1"/>
</dbReference>
<dbReference type="SMART" id="SM00354">
    <property type="entry name" value="HTH_LACI"/>
    <property type="match status" value="1"/>
</dbReference>
<dbReference type="CDD" id="cd06267">
    <property type="entry name" value="PBP1_LacI_sugar_binding-like"/>
    <property type="match status" value="1"/>
</dbReference>
<feature type="domain" description="HTH lacI-type" evidence="5">
    <location>
        <begin position="10"/>
        <end position="66"/>
    </location>
</feature>
<dbReference type="RefSeq" id="WP_154420543.1">
    <property type="nucleotide sequence ID" value="NZ_VUNS01000034.1"/>
</dbReference>
<dbReference type="InterPro" id="IPR001761">
    <property type="entry name" value="Peripla_BP/Lac1_sug-bd_dom"/>
</dbReference>
<dbReference type="Proteomes" id="UP000435649">
    <property type="component" value="Unassembled WGS sequence"/>
</dbReference>
<dbReference type="EMBL" id="VUNS01000034">
    <property type="protein sequence ID" value="MST99348.1"/>
    <property type="molecule type" value="Genomic_DNA"/>
</dbReference>
<dbReference type="GO" id="GO:0003700">
    <property type="term" value="F:DNA-binding transcription factor activity"/>
    <property type="evidence" value="ECO:0007669"/>
    <property type="project" value="TreeGrafter"/>
</dbReference>
<sequence>MPDPAKKSCTIRELARHVGLSTCTVSRVLNHRSGELPIPEKTQERIREAARALNYVPNVNAQRFFKRRSNVIGLLVPPQEEMGHNAFNDTHFVEILSGIEKALCRTGYNLLLLFNRPEFQENNHYAGLFQSGFLDGLLIWGVHRSDRYWNELAALSGPRIFLTSLPGAEGSASLSFVASDYEHSAFGIVSHLREKGRRSFCWLAGKEDTSIIPQLEAGIRRAGVRIPPEAIRYSDYTEADGERLAAELLATGRYDAVVATAPQLARGASRCIAARYPAAAVGCFDGQSSTRLATDRFITALTNDYEIGVTALEKLVARIEGGKEPVQLKIPVTFAFSETTGRAE</sequence>
<dbReference type="PROSITE" id="PS50932">
    <property type="entry name" value="HTH_LACI_2"/>
    <property type="match status" value="1"/>
</dbReference>
<keyword evidence="2" id="KW-0805">Transcription regulation</keyword>
<dbReference type="SUPFAM" id="SSF53822">
    <property type="entry name" value="Periplasmic binding protein-like I"/>
    <property type="match status" value="1"/>
</dbReference>
<dbReference type="PANTHER" id="PTHR30146:SF148">
    <property type="entry name" value="HTH-TYPE TRANSCRIPTIONAL REPRESSOR PURR-RELATED"/>
    <property type="match status" value="1"/>
</dbReference>
<dbReference type="InterPro" id="IPR010982">
    <property type="entry name" value="Lambda_DNA-bd_dom_sf"/>
</dbReference>
<keyword evidence="4" id="KW-0804">Transcription</keyword>
<dbReference type="Pfam" id="PF00532">
    <property type="entry name" value="Peripla_BP_1"/>
    <property type="match status" value="1"/>
</dbReference>
<evidence type="ECO:0000259" key="5">
    <source>
        <dbReference type="PROSITE" id="PS50932"/>
    </source>
</evidence>
<protein>
    <submittedName>
        <fullName evidence="6">LacI family transcriptional regulator</fullName>
    </submittedName>
</protein>
<organism evidence="6 7">
    <name type="scientific">Victivallis lenta</name>
    <dbReference type="NCBI Taxonomy" id="2606640"/>
    <lineage>
        <taxon>Bacteria</taxon>
        <taxon>Pseudomonadati</taxon>
        <taxon>Lentisphaerota</taxon>
        <taxon>Lentisphaeria</taxon>
        <taxon>Victivallales</taxon>
        <taxon>Victivallaceae</taxon>
        <taxon>Victivallis</taxon>
    </lineage>
</organism>
<dbReference type="GO" id="GO:0000976">
    <property type="term" value="F:transcription cis-regulatory region binding"/>
    <property type="evidence" value="ECO:0007669"/>
    <property type="project" value="TreeGrafter"/>
</dbReference>
<reference evidence="6 7" key="1">
    <citation type="submission" date="2019-08" db="EMBL/GenBank/DDBJ databases">
        <title>In-depth cultivation of the pig gut microbiome towards novel bacterial diversity and tailored functional studies.</title>
        <authorList>
            <person name="Wylensek D."/>
            <person name="Hitch T.C.A."/>
            <person name="Clavel T."/>
        </authorList>
    </citation>
    <scope>NUCLEOTIDE SEQUENCE [LARGE SCALE GENOMIC DNA]</scope>
    <source>
        <strain evidence="6 7">BBE-744-WT-12</strain>
    </source>
</reference>
<evidence type="ECO:0000256" key="1">
    <source>
        <dbReference type="ARBA" id="ARBA00022491"/>
    </source>
</evidence>
<keyword evidence="3" id="KW-0238">DNA-binding</keyword>
<proteinExistence type="predicted"/>
<keyword evidence="7" id="KW-1185">Reference proteome</keyword>
<evidence type="ECO:0000313" key="6">
    <source>
        <dbReference type="EMBL" id="MST99348.1"/>
    </source>
</evidence>
<dbReference type="SUPFAM" id="SSF47413">
    <property type="entry name" value="lambda repressor-like DNA-binding domains"/>
    <property type="match status" value="1"/>
</dbReference>
<evidence type="ECO:0000256" key="2">
    <source>
        <dbReference type="ARBA" id="ARBA00023015"/>
    </source>
</evidence>
<evidence type="ECO:0000313" key="7">
    <source>
        <dbReference type="Proteomes" id="UP000435649"/>
    </source>
</evidence>
<evidence type="ECO:0000256" key="3">
    <source>
        <dbReference type="ARBA" id="ARBA00023125"/>
    </source>
</evidence>
<keyword evidence="1" id="KW-0678">Repressor</keyword>
<dbReference type="Gene3D" id="3.40.50.2300">
    <property type="match status" value="2"/>
</dbReference>
<dbReference type="Gene3D" id="1.10.260.40">
    <property type="entry name" value="lambda repressor-like DNA-binding domains"/>
    <property type="match status" value="1"/>
</dbReference>
<dbReference type="InterPro" id="IPR028082">
    <property type="entry name" value="Peripla_BP_I"/>
</dbReference>
<dbReference type="Pfam" id="PF00356">
    <property type="entry name" value="LacI"/>
    <property type="match status" value="1"/>
</dbReference>